<dbReference type="SUPFAM" id="SSF52833">
    <property type="entry name" value="Thioredoxin-like"/>
    <property type="match status" value="1"/>
</dbReference>
<feature type="domain" description="GST N-terminal" evidence="1">
    <location>
        <begin position="17"/>
        <end position="88"/>
    </location>
</feature>
<proteinExistence type="predicted"/>
<keyword evidence="3" id="KW-1185">Reference proteome</keyword>
<dbReference type="OrthoDB" id="4951845at2759"/>
<dbReference type="Pfam" id="PF13417">
    <property type="entry name" value="GST_N_3"/>
    <property type="match status" value="1"/>
</dbReference>
<reference evidence="3" key="1">
    <citation type="submission" date="2015-02" db="EMBL/GenBank/DDBJ databases">
        <authorList>
            <person name="Gon?alves P."/>
        </authorList>
    </citation>
    <scope>NUCLEOTIDE SEQUENCE [LARGE SCALE GENOMIC DNA]</scope>
</reference>
<name>A0A0D6EIS2_SPOSA</name>
<evidence type="ECO:0000259" key="1">
    <source>
        <dbReference type="Pfam" id="PF13417"/>
    </source>
</evidence>
<sequence length="313" mass="35330">MVIKLYDLVPRPGGPSFSPACLRARLALMHKRLPFGVTPVTYHDLRFHWKDKLGVEKATAPFIQKEDGSYLMDSVKIALWLDTTYPDRPSIFLPEAPVPVDVNSAEYKEAVTDFEKMLISQVCLYSGQLWSHPLSCAGTLPPTGPAKDESGKLAPPFYREVFKLYARRVVKSFDKETYEYWTCDDRLGPGVWASIQDNNEDATIKSVQSTLKQLSEENLSDSVHFFSSPSTPGMKVRPSPLSFHVPRRPAHPGLLGRWQDFALMGVYGLLRSTSPKLAKETFESLEAGRTGEWLARMNRALPTPEVWERDPKE</sequence>
<dbReference type="InterPro" id="IPR004045">
    <property type="entry name" value="Glutathione_S-Trfase_N"/>
</dbReference>
<evidence type="ECO:0000313" key="3">
    <source>
        <dbReference type="Proteomes" id="UP000243876"/>
    </source>
</evidence>
<dbReference type="Proteomes" id="UP000243876">
    <property type="component" value="Unassembled WGS sequence"/>
</dbReference>
<dbReference type="AlphaFoldDB" id="A0A0D6EIS2"/>
<evidence type="ECO:0000313" key="2">
    <source>
        <dbReference type="EMBL" id="CEQ39786.1"/>
    </source>
</evidence>
<accession>A0A0D6EIS2</accession>
<dbReference type="Gene3D" id="3.40.30.10">
    <property type="entry name" value="Glutaredoxin"/>
    <property type="match status" value="1"/>
</dbReference>
<feature type="non-terminal residue" evidence="2">
    <location>
        <position position="1"/>
    </location>
</feature>
<protein>
    <submittedName>
        <fullName evidence="2">SPOSA6832_01340-mRNA-1:cds</fullName>
    </submittedName>
</protein>
<organism evidence="2 3">
    <name type="scientific">Sporidiobolus salmonicolor</name>
    <name type="common">Yeast-like fungus</name>
    <name type="synonym">Sporobolomyces salmonicolor</name>
    <dbReference type="NCBI Taxonomy" id="5005"/>
    <lineage>
        <taxon>Eukaryota</taxon>
        <taxon>Fungi</taxon>
        <taxon>Dikarya</taxon>
        <taxon>Basidiomycota</taxon>
        <taxon>Pucciniomycotina</taxon>
        <taxon>Microbotryomycetes</taxon>
        <taxon>Sporidiobolales</taxon>
        <taxon>Sporidiobolaceae</taxon>
        <taxon>Sporobolomyces</taxon>
    </lineage>
</organism>
<gene>
    <name evidence="2" type="primary">SPOSA6832_01340</name>
</gene>
<dbReference type="InterPro" id="IPR036249">
    <property type="entry name" value="Thioredoxin-like_sf"/>
</dbReference>
<dbReference type="EMBL" id="CENE01000004">
    <property type="protein sequence ID" value="CEQ39786.1"/>
    <property type="molecule type" value="Genomic_DNA"/>
</dbReference>